<sequence length="197" mass="21387">MKKLGCQTTILLLALVAGGLWYGGNLAWKAIRGDVANDWAVTLDDQLVKVCEDTYYTTAPAYTGTAAPHPIAVYDLGEKTPRDELLIGPDIPAATSKAWNPAKADVQLVGCAEKVADGAEIGTCEFDSGIKAPVRTGVWEVRLREVKTRKEIATVRIDGKDKTCPLIKLVKEGEEPVVYSSPSVKQYYDALKQYVEG</sequence>
<keyword evidence="2" id="KW-1185">Reference proteome</keyword>
<dbReference type="eggNOG" id="ENOG502ZHXG">
    <property type="taxonomic scope" value="Bacteria"/>
</dbReference>
<evidence type="ECO:0000313" key="2">
    <source>
        <dbReference type="Proteomes" id="UP000054537"/>
    </source>
</evidence>
<accession>A0A0A6X4D3</accession>
<name>A0A0A6X4D3_ACTUT</name>
<dbReference type="EMBL" id="JRTT01000033">
    <property type="protein sequence ID" value="KHD74967.1"/>
    <property type="molecule type" value="Genomic_DNA"/>
</dbReference>
<proteinExistence type="predicted"/>
<dbReference type="Proteomes" id="UP000054537">
    <property type="component" value="Unassembled WGS sequence"/>
</dbReference>
<protein>
    <submittedName>
        <fullName evidence="1">Uncharacterized protein</fullName>
    </submittedName>
</protein>
<comment type="caution">
    <text evidence="1">The sequence shown here is derived from an EMBL/GenBank/DDBJ whole genome shotgun (WGS) entry which is preliminary data.</text>
</comment>
<organism evidence="1 2">
    <name type="scientific">Actinoplanes utahensis</name>
    <dbReference type="NCBI Taxonomy" id="1869"/>
    <lineage>
        <taxon>Bacteria</taxon>
        <taxon>Bacillati</taxon>
        <taxon>Actinomycetota</taxon>
        <taxon>Actinomycetes</taxon>
        <taxon>Micromonosporales</taxon>
        <taxon>Micromonosporaceae</taxon>
        <taxon>Actinoplanes</taxon>
    </lineage>
</organism>
<gene>
    <name evidence="1" type="ORF">MB27_25400</name>
</gene>
<reference evidence="1 2" key="1">
    <citation type="submission" date="2014-10" db="EMBL/GenBank/DDBJ databases">
        <title>Draft genome sequence of Actinoplanes utahensis NRRL 12052.</title>
        <authorList>
            <person name="Velasco-Bucheli B."/>
            <person name="del Cerro C."/>
            <person name="Hormigo D."/>
            <person name="Garcia J.L."/>
            <person name="Acebal C."/>
            <person name="Arroyo M."/>
            <person name="de la Mata I."/>
        </authorList>
    </citation>
    <scope>NUCLEOTIDE SEQUENCE [LARGE SCALE GENOMIC DNA]</scope>
    <source>
        <strain evidence="1 2">NRRL 12052</strain>
    </source>
</reference>
<dbReference type="AlphaFoldDB" id="A0A0A6X4D3"/>
<evidence type="ECO:0000313" key="1">
    <source>
        <dbReference type="EMBL" id="KHD74967.1"/>
    </source>
</evidence>
<dbReference type="RefSeq" id="WP_043528373.1">
    <property type="nucleotide sequence ID" value="NZ_BAABKU010000033.1"/>
</dbReference>